<dbReference type="Proteomes" id="UP000824496">
    <property type="component" value="Chromosome"/>
</dbReference>
<keyword evidence="3" id="KW-1185">Reference proteome</keyword>
<protein>
    <submittedName>
        <fullName evidence="2">Uncharacterized protein</fullName>
    </submittedName>
</protein>
<sequence>MGTATAAISLRTSQVTRSPRMRAQALRGTEAMVVVPDARAERCCCSVWGSVTVEEGKADSAWDRGWA</sequence>
<feature type="region of interest" description="Disordered" evidence="1">
    <location>
        <begin position="1"/>
        <end position="22"/>
    </location>
</feature>
<evidence type="ECO:0000256" key="1">
    <source>
        <dbReference type="SAM" id="MobiDB-lite"/>
    </source>
</evidence>
<proteinExistence type="predicted"/>
<reference evidence="2 3" key="1">
    <citation type="submission" date="2021-08" db="EMBL/GenBank/DDBJ databases">
        <title>Whole genome sequence of novel Actinomyces species strain MAS-1.</title>
        <authorList>
            <person name="Saito M."/>
            <person name="Kuwahara N."/>
            <person name="Takizawa T."/>
            <person name="Gotouda H."/>
            <person name="Ochiai T."/>
        </authorList>
    </citation>
    <scope>NUCLEOTIDE SEQUENCE [LARGE SCALE GENOMIC DNA]</scope>
    <source>
        <strain evidence="2 3">MAS-1</strain>
    </source>
</reference>
<gene>
    <name evidence="2" type="ORF">MANAM107_07810</name>
</gene>
<evidence type="ECO:0000313" key="3">
    <source>
        <dbReference type="Proteomes" id="UP000824496"/>
    </source>
</evidence>
<evidence type="ECO:0000313" key="2">
    <source>
        <dbReference type="EMBL" id="BDA63947.1"/>
    </source>
</evidence>
<accession>A0ABN6K2X2</accession>
<organism evidence="2 3">
    <name type="scientific">Actinomyces capricornis</name>
    <dbReference type="NCBI Taxonomy" id="2755559"/>
    <lineage>
        <taxon>Bacteria</taxon>
        <taxon>Bacillati</taxon>
        <taxon>Actinomycetota</taxon>
        <taxon>Actinomycetes</taxon>
        <taxon>Actinomycetales</taxon>
        <taxon>Actinomycetaceae</taxon>
        <taxon>Actinomyces</taxon>
    </lineage>
</organism>
<dbReference type="EMBL" id="AP025017">
    <property type="protein sequence ID" value="BDA63947.1"/>
    <property type="molecule type" value="Genomic_DNA"/>
</dbReference>
<name>A0ABN6K2X2_9ACTO</name>